<dbReference type="STRING" id="551987.SAMN05192549_10637"/>
<organism evidence="1 2">
    <name type="scientific">Duganella sacchari</name>
    <dbReference type="NCBI Taxonomy" id="551987"/>
    <lineage>
        <taxon>Bacteria</taxon>
        <taxon>Pseudomonadati</taxon>
        <taxon>Pseudomonadota</taxon>
        <taxon>Betaproteobacteria</taxon>
        <taxon>Burkholderiales</taxon>
        <taxon>Oxalobacteraceae</taxon>
        <taxon>Telluria group</taxon>
        <taxon>Duganella</taxon>
    </lineage>
</organism>
<proteinExistence type="predicted"/>
<gene>
    <name evidence="1" type="ORF">SAMN05192549_10637</name>
</gene>
<reference evidence="2" key="1">
    <citation type="submission" date="2016-11" db="EMBL/GenBank/DDBJ databases">
        <authorList>
            <person name="Varghese N."/>
            <person name="Submissions S."/>
        </authorList>
    </citation>
    <scope>NUCLEOTIDE SEQUENCE [LARGE SCALE GENOMIC DNA]</scope>
    <source>
        <strain evidence="2">Sac-22</strain>
    </source>
</reference>
<evidence type="ECO:0000313" key="1">
    <source>
        <dbReference type="EMBL" id="SHN23553.1"/>
    </source>
</evidence>
<accession>A0A1M7Q092</accession>
<dbReference type="Proteomes" id="UP000184339">
    <property type="component" value="Unassembled WGS sequence"/>
</dbReference>
<sequence length="32" mass="3426">MLTIIENLPAAIALSGLVLRLYLGSQPETKAE</sequence>
<keyword evidence="2" id="KW-1185">Reference proteome</keyword>
<name>A0A1M7Q092_9BURK</name>
<evidence type="ECO:0000313" key="2">
    <source>
        <dbReference type="Proteomes" id="UP000184339"/>
    </source>
</evidence>
<dbReference type="EMBL" id="FRCX01000006">
    <property type="protein sequence ID" value="SHN23553.1"/>
    <property type="molecule type" value="Genomic_DNA"/>
</dbReference>
<protein>
    <submittedName>
        <fullName evidence="1">Uncharacterized protein</fullName>
    </submittedName>
</protein>
<dbReference type="AlphaFoldDB" id="A0A1M7Q092"/>